<reference evidence="7 8" key="1">
    <citation type="submission" date="2019-03" db="EMBL/GenBank/DDBJ databases">
        <title>Genomic Encyclopedia of Type Strains, Phase IV (KMG-IV): sequencing the most valuable type-strain genomes for metagenomic binning, comparative biology and taxonomic classification.</title>
        <authorList>
            <person name="Goeker M."/>
        </authorList>
    </citation>
    <scope>NUCLEOTIDE SEQUENCE [LARGE SCALE GENOMIC DNA]</scope>
    <source>
        <strain evidence="7 8">DSM 100556</strain>
    </source>
</reference>
<evidence type="ECO:0000256" key="5">
    <source>
        <dbReference type="SAM" id="SignalP"/>
    </source>
</evidence>
<dbReference type="PANTHER" id="PTHR30085:SF6">
    <property type="entry name" value="ABC TRANSPORTER GLUTAMINE-BINDING PROTEIN GLNH"/>
    <property type="match status" value="1"/>
</dbReference>
<evidence type="ECO:0000256" key="2">
    <source>
        <dbReference type="ARBA" id="ARBA00022448"/>
    </source>
</evidence>
<dbReference type="InterPro" id="IPR001638">
    <property type="entry name" value="Solute-binding_3/MltF_N"/>
</dbReference>
<gene>
    <name evidence="7" type="ORF">EDD76_103185</name>
</gene>
<evidence type="ECO:0000259" key="6">
    <source>
        <dbReference type="SMART" id="SM00062"/>
    </source>
</evidence>
<dbReference type="CDD" id="cd13694">
    <property type="entry name" value="PBP2_Cysteine"/>
    <property type="match status" value="1"/>
</dbReference>
<protein>
    <submittedName>
        <fullName evidence="7">Amino acid ABC transporter substrate-binding protein (PAAT family)</fullName>
    </submittedName>
</protein>
<evidence type="ECO:0000256" key="1">
    <source>
        <dbReference type="ARBA" id="ARBA00010333"/>
    </source>
</evidence>
<organism evidence="7 8">
    <name type="scientific">Kineothrix alysoides</name>
    <dbReference type="NCBI Taxonomy" id="1469948"/>
    <lineage>
        <taxon>Bacteria</taxon>
        <taxon>Bacillati</taxon>
        <taxon>Bacillota</taxon>
        <taxon>Clostridia</taxon>
        <taxon>Lachnospirales</taxon>
        <taxon>Lachnospiraceae</taxon>
        <taxon>Kineothrix</taxon>
    </lineage>
</organism>
<comment type="similarity">
    <text evidence="1">Belongs to the bacterial solute-binding protein 3 family.</text>
</comment>
<name>A0A4R1R3J4_9FIRM</name>
<proteinExistence type="inferred from homology"/>
<dbReference type="InterPro" id="IPR051455">
    <property type="entry name" value="Bact_solute-bind_prot3"/>
</dbReference>
<dbReference type="SUPFAM" id="SSF53850">
    <property type="entry name" value="Periplasmic binding protein-like II"/>
    <property type="match status" value="1"/>
</dbReference>
<dbReference type="SMART" id="SM00062">
    <property type="entry name" value="PBPb"/>
    <property type="match status" value="1"/>
</dbReference>
<dbReference type="Pfam" id="PF00497">
    <property type="entry name" value="SBP_bac_3"/>
    <property type="match status" value="1"/>
</dbReference>
<dbReference type="Gene3D" id="3.40.190.10">
    <property type="entry name" value="Periplasmic binding protein-like II"/>
    <property type="match status" value="2"/>
</dbReference>
<dbReference type="OrthoDB" id="115856at2"/>
<keyword evidence="3 5" id="KW-0732">Signal</keyword>
<dbReference type="RefSeq" id="WP_031389625.1">
    <property type="nucleotide sequence ID" value="NZ_JPNB01000001.1"/>
</dbReference>
<dbReference type="AlphaFoldDB" id="A0A4R1R3J4"/>
<evidence type="ECO:0000256" key="3">
    <source>
        <dbReference type="ARBA" id="ARBA00022729"/>
    </source>
</evidence>
<feature type="chain" id="PRO_5038512235" evidence="5">
    <location>
        <begin position="21"/>
        <end position="312"/>
    </location>
</feature>
<dbReference type="GO" id="GO:0006865">
    <property type="term" value="P:amino acid transport"/>
    <property type="evidence" value="ECO:0007669"/>
    <property type="project" value="TreeGrafter"/>
</dbReference>
<sequence length="312" mass="33550">MKKKLLGVILTAGLLAGVLAGCGQTKEAASTAAPATEETAPAAESAAEPAESQDASASAQARSLEDIKADGKLVIGVFSDKNPFGYVDANGDVQGYDVYFAKRLALDLFGSEDAVEFVYVEAASRVEYLKSAKVDIILANFTVTDERSEQVDFALPYMKVALGVVSPESNLITDVEQLKEKTLIVVKGTTAETYFQENYPEINLLKFDEYQEAYDALADGRGDAFSTDNTEVLAWALQNKGFAVGIESIGNLDTIAPAVQKGNTELLNWINEEIESLAAEQFFHKDFEETLKPVYGDSVDADSLVVEGGIVD</sequence>
<accession>A0A4R1R3J4</accession>
<keyword evidence="2" id="KW-0813">Transport</keyword>
<dbReference type="EMBL" id="SLUO01000003">
    <property type="protein sequence ID" value="TCL59994.1"/>
    <property type="molecule type" value="Genomic_DNA"/>
</dbReference>
<evidence type="ECO:0000313" key="7">
    <source>
        <dbReference type="EMBL" id="TCL59994.1"/>
    </source>
</evidence>
<evidence type="ECO:0000313" key="8">
    <source>
        <dbReference type="Proteomes" id="UP000295718"/>
    </source>
</evidence>
<feature type="signal peptide" evidence="5">
    <location>
        <begin position="1"/>
        <end position="20"/>
    </location>
</feature>
<dbReference type="GO" id="GO:0030288">
    <property type="term" value="C:outer membrane-bounded periplasmic space"/>
    <property type="evidence" value="ECO:0007669"/>
    <property type="project" value="TreeGrafter"/>
</dbReference>
<dbReference type="STRING" id="1469948.GCA_000732725_00876"/>
<comment type="caution">
    <text evidence="7">The sequence shown here is derived from an EMBL/GenBank/DDBJ whole genome shotgun (WGS) entry which is preliminary data.</text>
</comment>
<keyword evidence="8" id="KW-1185">Reference proteome</keyword>
<feature type="region of interest" description="Disordered" evidence="4">
    <location>
        <begin position="30"/>
        <end position="59"/>
    </location>
</feature>
<evidence type="ECO:0000256" key="4">
    <source>
        <dbReference type="SAM" id="MobiDB-lite"/>
    </source>
</evidence>
<dbReference type="Proteomes" id="UP000295718">
    <property type="component" value="Unassembled WGS sequence"/>
</dbReference>
<dbReference type="GO" id="GO:0005576">
    <property type="term" value="C:extracellular region"/>
    <property type="evidence" value="ECO:0007669"/>
    <property type="project" value="TreeGrafter"/>
</dbReference>
<dbReference type="PANTHER" id="PTHR30085">
    <property type="entry name" value="AMINO ACID ABC TRANSPORTER PERMEASE"/>
    <property type="match status" value="1"/>
</dbReference>
<dbReference type="PROSITE" id="PS51257">
    <property type="entry name" value="PROKAR_LIPOPROTEIN"/>
    <property type="match status" value="1"/>
</dbReference>
<feature type="domain" description="Solute-binding protein family 3/N-terminal" evidence="6">
    <location>
        <begin position="72"/>
        <end position="294"/>
    </location>
</feature>